<dbReference type="Proteomes" id="UP000682892">
    <property type="component" value="Chromosome 2"/>
</dbReference>
<feature type="non-terminal residue" evidence="2">
    <location>
        <position position="255"/>
    </location>
</feature>
<dbReference type="EMBL" id="CH477313">
    <property type="protein sequence ID" value="EAT43860.1"/>
    <property type="molecule type" value="Genomic_DNA"/>
</dbReference>
<dbReference type="eggNOG" id="KOG1997">
    <property type="taxonomic scope" value="Eukaryota"/>
</dbReference>
<name>Q17C42_AEDAE</name>
<dbReference type="CDD" id="cd13267">
    <property type="entry name" value="PH_DOCK-D"/>
    <property type="match status" value="1"/>
</dbReference>
<dbReference type="GO" id="GO:0005085">
    <property type="term" value="F:guanyl-nucleotide exchange factor activity"/>
    <property type="evidence" value="ECO:0007669"/>
    <property type="project" value="InterPro"/>
</dbReference>
<evidence type="ECO:0000313" key="3">
    <source>
        <dbReference type="Proteomes" id="UP000682892"/>
    </source>
</evidence>
<dbReference type="InterPro" id="IPR001849">
    <property type="entry name" value="PH_domain"/>
</dbReference>
<feature type="domain" description="PH" evidence="1">
    <location>
        <begin position="32"/>
        <end position="144"/>
    </location>
</feature>
<dbReference type="HOGENOM" id="CLU_1092213_0_0_1"/>
<dbReference type="SMART" id="SM00233">
    <property type="entry name" value="PH"/>
    <property type="match status" value="1"/>
</dbReference>
<dbReference type="Gene3D" id="2.30.29.30">
    <property type="entry name" value="Pleckstrin-homology domain (PH domain)/Phosphotyrosine-binding domain (PTB)"/>
    <property type="match status" value="1"/>
</dbReference>
<dbReference type="AlphaFoldDB" id="Q17C42"/>
<sequence length="255" mass="29407">VSPSDELKEELYEIDTDHDRLDEQMTRSQADTITKQGYLLKGPDTNSDRMFAHIGSKSFKRRYCYLRQEIDGTYILELHKDEKQIEAKTTIVMDFCTEVVLNPKKGRYCFELKMNAPQQKSFALAADDEADMEDWVKKISSVIQQNKLQEDKRVASLERTAPPTAPPASPSTMMMYGTLKGLEQSMNPQLMKYGRETDMSIAQARKDNRRRLFGAYQQHGHAGMESVEPYREQFGQRILMKCDSLKFRLQAPVES</sequence>
<dbReference type="SUPFAM" id="SSF50729">
    <property type="entry name" value="PH domain-like"/>
    <property type="match status" value="1"/>
</dbReference>
<dbReference type="GO" id="GO:0007264">
    <property type="term" value="P:small GTPase-mediated signal transduction"/>
    <property type="evidence" value="ECO:0007669"/>
    <property type="project" value="InterPro"/>
</dbReference>
<dbReference type="Pfam" id="PF00169">
    <property type="entry name" value="PH"/>
    <property type="match status" value="1"/>
</dbReference>
<accession>Q17C42</accession>
<dbReference type="PANTHER" id="PTHR23317">
    <property type="entry name" value="DEDICATOR OF CYTOKINESIS DOCK"/>
    <property type="match status" value="1"/>
</dbReference>
<gene>
    <name evidence="2" type="ORF">AaeL_AAEL004731</name>
</gene>
<organism evidence="2 3">
    <name type="scientific">Aedes aegypti</name>
    <name type="common">Yellowfever mosquito</name>
    <name type="synonym">Culex aegypti</name>
    <dbReference type="NCBI Taxonomy" id="7159"/>
    <lineage>
        <taxon>Eukaryota</taxon>
        <taxon>Metazoa</taxon>
        <taxon>Ecdysozoa</taxon>
        <taxon>Arthropoda</taxon>
        <taxon>Hexapoda</taxon>
        <taxon>Insecta</taxon>
        <taxon>Pterygota</taxon>
        <taxon>Neoptera</taxon>
        <taxon>Endopterygota</taxon>
        <taxon>Diptera</taxon>
        <taxon>Nematocera</taxon>
        <taxon>Culicoidea</taxon>
        <taxon>Culicidae</taxon>
        <taxon>Culicinae</taxon>
        <taxon>Aedini</taxon>
        <taxon>Aedes</taxon>
        <taxon>Stegomyia</taxon>
    </lineage>
</organism>
<dbReference type="InterPro" id="IPR011993">
    <property type="entry name" value="PH-like_dom_sf"/>
</dbReference>
<feature type="non-terminal residue" evidence="2">
    <location>
        <position position="1"/>
    </location>
</feature>
<reference evidence="2" key="1">
    <citation type="submission" date="2005-10" db="EMBL/GenBank/DDBJ databases">
        <authorList>
            <person name="Loftus B.J."/>
            <person name="Nene V.M."/>
            <person name="Hannick L.I."/>
            <person name="Bidwell S."/>
            <person name="Haas B."/>
            <person name="Amedeo P."/>
            <person name="Orvis J."/>
            <person name="Wortman J.R."/>
            <person name="White O.R."/>
            <person name="Salzberg S."/>
            <person name="Shumway M."/>
            <person name="Koo H."/>
            <person name="Zhao Y."/>
            <person name="Holmes M."/>
            <person name="Miller J."/>
            <person name="Schatz M."/>
            <person name="Pop M."/>
            <person name="Pai G."/>
            <person name="Utterback T."/>
            <person name="Rogers Y.-H."/>
            <person name="Kravitz S."/>
            <person name="Fraser C.M."/>
        </authorList>
    </citation>
    <scope>NUCLEOTIDE SEQUENCE</scope>
    <source>
        <strain evidence="2">Liverpool</strain>
    </source>
</reference>
<proteinExistence type="predicted"/>
<dbReference type="PaxDb" id="7159-AAEL004731-PA"/>
<dbReference type="PROSITE" id="PS50003">
    <property type="entry name" value="PH_DOMAIN"/>
    <property type="match status" value="1"/>
</dbReference>
<dbReference type="InterPro" id="IPR026791">
    <property type="entry name" value="DOCK"/>
</dbReference>
<evidence type="ECO:0000259" key="1">
    <source>
        <dbReference type="PROSITE" id="PS50003"/>
    </source>
</evidence>
<dbReference type="PANTHER" id="PTHR23317:SF26">
    <property type="entry name" value="ZIZIMIN, ISOFORM K"/>
    <property type="match status" value="1"/>
</dbReference>
<dbReference type="OMA" id="HLEACTD"/>
<reference evidence="2" key="2">
    <citation type="journal article" date="2007" name="Science">
        <title>Genome sequence of Aedes aegypti, a major arbovirus vector.</title>
        <authorList>
            <person name="Nene V."/>
            <person name="Wortman J.R."/>
            <person name="Lawson D."/>
            <person name="Haas B."/>
            <person name="Kodira C."/>
            <person name="Tu Z.J."/>
            <person name="Loftus B."/>
            <person name="Xi Z."/>
            <person name="Megy K."/>
            <person name="Grabherr M."/>
            <person name="Ren Q."/>
            <person name="Zdobnov E.M."/>
            <person name="Lobo N.F."/>
            <person name="Campbell K.S."/>
            <person name="Brown S.E."/>
            <person name="Bonaldo M.F."/>
            <person name="Zhu J."/>
            <person name="Sinkins S.P."/>
            <person name="Hogenkamp D.G."/>
            <person name="Amedeo P."/>
            <person name="Arensburger P."/>
            <person name="Atkinson P.W."/>
            <person name="Bidwell S."/>
            <person name="Biedler J."/>
            <person name="Birney E."/>
            <person name="Bruggner R.V."/>
            <person name="Costas J."/>
            <person name="Coy M.R."/>
            <person name="Crabtree J."/>
            <person name="Crawford M."/>
            <person name="Debruyn B."/>
            <person name="Decaprio D."/>
            <person name="Eiglmeier K."/>
            <person name="Eisenstadt E."/>
            <person name="El-Dorry H."/>
            <person name="Gelbart W.M."/>
            <person name="Gomes S.L."/>
            <person name="Hammond M."/>
            <person name="Hannick L.I."/>
            <person name="Hogan J.R."/>
            <person name="Holmes M.H."/>
            <person name="Jaffe D."/>
            <person name="Johnston J.S."/>
            <person name="Kennedy R.C."/>
            <person name="Koo H."/>
            <person name="Kravitz S."/>
            <person name="Kriventseva E.V."/>
            <person name="Kulp D."/>
            <person name="Labutti K."/>
            <person name="Lee E."/>
            <person name="Li S."/>
            <person name="Lovin D.D."/>
            <person name="Mao C."/>
            <person name="Mauceli E."/>
            <person name="Menck C.F."/>
            <person name="Miller J.R."/>
            <person name="Montgomery P."/>
            <person name="Mori A."/>
            <person name="Nascimento A.L."/>
            <person name="Naveira H.F."/>
            <person name="Nusbaum C."/>
            <person name="O'leary S."/>
            <person name="Orvis J."/>
            <person name="Pertea M."/>
            <person name="Quesneville H."/>
            <person name="Reidenbach K.R."/>
            <person name="Rogers Y.H."/>
            <person name="Roth C.W."/>
            <person name="Schneider J.R."/>
            <person name="Schatz M."/>
            <person name="Shumway M."/>
            <person name="Stanke M."/>
            <person name="Stinson E.O."/>
            <person name="Tubio J.M."/>
            <person name="Vanzee J.P."/>
            <person name="Verjovski-Almeida S."/>
            <person name="Werner D."/>
            <person name="White O."/>
            <person name="Wyder S."/>
            <person name="Zeng Q."/>
            <person name="Zhao Q."/>
            <person name="Zhao Y."/>
            <person name="Hill C.A."/>
            <person name="Raikhel A.S."/>
            <person name="Soares M.B."/>
            <person name="Knudson D.L."/>
            <person name="Lee N.H."/>
            <person name="Galagan J."/>
            <person name="Salzberg S.L."/>
            <person name="Paulsen I.T."/>
            <person name="Dimopoulos G."/>
            <person name="Collins F.H."/>
            <person name="Birren B."/>
            <person name="Fraser-Liggett C.M."/>
            <person name="Severson D.W."/>
        </authorList>
    </citation>
    <scope>NUCLEOTIDE SEQUENCE [LARGE SCALE GENOMIC DNA]</scope>
    <source>
        <strain evidence="2">Liverpool</strain>
    </source>
</reference>
<reference evidence="2" key="3">
    <citation type="submission" date="2012-09" db="EMBL/GenBank/DDBJ databases">
        <authorList>
            <consortium name="VectorBase"/>
        </authorList>
    </citation>
    <scope>NUCLEOTIDE SEQUENCE</scope>
    <source>
        <strain evidence="2">Liverpool</strain>
    </source>
</reference>
<dbReference type="VEuPathDB" id="VectorBase:AAEL004731"/>
<evidence type="ECO:0000313" key="2">
    <source>
        <dbReference type="EMBL" id="EAT43860.1"/>
    </source>
</evidence>
<protein>
    <submittedName>
        <fullName evidence="2">AAEL004731-PA</fullName>
    </submittedName>
</protein>
<dbReference type="STRING" id="7159.Q17C42"/>